<reference evidence="1" key="3">
    <citation type="submission" date="2025-09" db="UniProtKB">
        <authorList>
            <consortium name="Ensembl"/>
        </authorList>
    </citation>
    <scope>IDENTIFICATION</scope>
</reference>
<dbReference type="InParanoid" id="H2YDL6"/>
<dbReference type="Proteomes" id="UP000007875">
    <property type="component" value="Unassembled WGS sequence"/>
</dbReference>
<name>H2YDL6_CIOSA</name>
<dbReference type="Ensembl" id="ENSCSAVT00000003466.1">
    <property type="protein sequence ID" value="ENSCSAVP00000003414.1"/>
    <property type="gene ID" value="ENSCSAVG00000002031.1"/>
</dbReference>
<protein>
    <submittedName>
        <fullName evidence="1">Uncharacterized protein</fullName>
    </submittedName>
</protein>
<reference evidence="2" key="1">
    <citation type="submission" date="2003-08" db="EMBL/GenBank/DDBJ databases">
        <authorList>
            <person name="Birren B."/>
            <person name="Nusbaum C."/>
            <person name="Abebe A."/>
            <person name="Abouelleil A."/>
            <person name="Adekoya E."/>
            <person name="Ait-zahra M."/>
            <person name="Allen N."/>
            <person name="Allen T."/>
            <person name="An P."/>
            <person name="Anderson M."/>
            <person name="Anderson S."/>
            <person name="Arachchi H."/>
            <person name="Armbruster J."/>
            <person name="Bachantsang P."/>
            <person name="Baldwin J."/>
            <person name="Barry A."/>
            <person name="Bayul T."/>
            <person name="Blitshsteyn B."/>
            <person name="Bloom T."/>
            <person name="Blye J."/>
            <person name="Boguslavskiy L."/>
            <person name="Borowsky M."/>
            <person name="Boukhgalter B."/>
            <person name="Brunache A."/>
            <person name="Butler J."/>
            <person name="Calixte N."/>
            <person name="Calvo S."/>
            <person name="Camarata J."/>
            <person name="Campo K."/>
            <person name="Chang J."/>
            <person name="Cheshatsang Y."/>
            <person name="Citroen M."/>
            <person name="Collymore A."/>
            <person name="Considine T."/>
            <person name="Cook A."/>
            <person name="Cooke P."/>
            <person name="Corum B."/>
            <person name="Cuomo C."/>
            <person name="David R."/>
            <person name="Dawoe T."/>
            <person name="Degray S."/>
            <person name="Dodge S."/>
            <person name="Dooley K."/>
            <person name="Dorje P."/>
            <person name="Dorjee K."/>
            <person name="Dorris L."/>
            <person name="Duffey N."/>
            <person name="Dupes A."/>
            <person name="Elkins T."/>
            <person name="Engels R."/>
            <person name="Erickson J."/>
            <person name="Farina A."/>
            <person name="Faro S."/>
            <person name="Ferreira P."/>
            <person name="Fischer H."/>
            <person name="Fitzgerald M."/>
            <person name="Foley K."/>
            <person name="Gage D."/>
            <person name="Galagan J."/>
            <person name="Gearin G."/>
            <person name="Gnerre S."/>
            <person name="Gnirke A."/>
            <person name="Goyette A."/>
            <person name="Graham J."/>
            <person name="Grandbois E."/>
            <person name="Gyaltsen K."/>
            <person name="Hafez N."/>
            <person name="Hagopian D."/>
            <person name="Hagos B."/>
            <person name="Hall J."/>
            <person name="Hatcher B."/>
            <person name="Heller A."/>
            <person name="Higgins H."/>
            <person name="Honan T."/>
            <person name="Horn A."/>
            <person name="Houde N."/>
            <person name="Hughes L."/>
            <person name="Hulme W."/>
            <person name="Husby E."/>
            <person name="Iliev I."/>
            <person name="Jaffe D."/>
            <person name="Jones C."/>
            <person name="Kamal M."/>
            <person name="Kamat A."/>
            <person name="Kamvysselis M."/>
            <person name="Karlsson E."/>
            <person name="Kells C."/>
            <person name="Kieu A."/>
            <person name="Kisner P."/>
            <person name="Kodira C."/>
            <person name="Kulbokas E."/>
            <person name="Labutti K."/>
            <person name="Lama D."/>
            <person name="Landers T."/>
            <person name="Leger J."/>
            <person name="Levine S."/>
            <person name="Lewis D."/>
            <person name="Lewis T."/>
            <person name="Lindblad-toh K."/>
            <person name="Liu X."/>
            <person name="Lokyitsang T."/>
            <person name="Lokyitsang Y."/>
            <person name="Lucien O."/>
            <person name="Lui A."/>
            <person name="Ma L.J."/>
            <person name="Mabbitt R."/>
            <person name="Macdonald J."/>
            <person name="Maclean C."/>
            <person name="Major J."/>
            <person name="Manning J."/>
            <person name="Marabella R."/>
            <person name="Maru K."/>
            <person name="Matthews C."/>
            <person name="Mauceli E."/>
            <person name="Mccarthy M."/>
            <person name="Mcdonough S."/>
            <person name="Mcghee T."/>
            <person name="Meldrim J."/>
            <person name="Meneus L."/>
            <person name="Mesirov J."/>
            <person name="Mihalev A."/>
            <person name="Mihova T."/>
            <person name="Mikkelsen T."/>
            <person name="Mlenga V."/>
            <person name="Moru K."/>
            <person name="Mozes J."/>
            <person name="Mulrain L."/>
            <person name="Munson G."/>
            <person name="Naylor J."/>
            <person name="Newes C."/>
            <person name="Nguyen C."/>
            <person name="Nguyen N."/>
            <person name="Nguyen T."/>
            <person name="Nicol R."/>
            <person name="Nielsen C."/>
            <person name="Nizzari M."/>
            <person name="Norbu C."/>
            <person name="Norbu N."/>
            <person name="O'donnell P."/>
            <person name="Okoawo O."/>
            <person name="O'leary S."/>
            <person name="Omotosho B."/>
            <person name="O'neill K."/>
            <person name="Osman S."/>
            <person name="Parker S."/>
            <person name="Perrin D."/>
            <person name="Phunkhang P."/>
            <person name="Piqani B."/>
            <person name="Purcell S."/>
            <person name="Rachupka T."/>
            <person name="Ramasamy U."/>
            <person name="Rameau R."/>
            <person name="Ray V."/>
            <person name="Raymond C."/>
            <person name="Retta R."/>
            <person name="Richardson S."/>
            <person name="Rise C."/>
            <person name="Rodriguez J."/>
            <person name="Rogers J."/>
            <person name="Rogov P."/>
            <person name="Rutman M."/>
            <person name="Schupbach R."/>
            <person name="Seaman C."/>
            <person name="Settipalli S."/>
            <person name="Sharpe T."/>
            <person name="Sheridan J."/>
            <person name="Sherpa N."/>
            <person name="Shi J."/>
            <person name="Smirnov S."/>
            <person name="Smith C."/>
            <person name="Sougnez C."/>
            <person name="Spencer B."/>
            <person name="Stalker J."/>
            <person name="Stange-thomann N."/>
            <person name="Stavropoulos S."/>
            <person name="Stetson K."/>
            <person name="Stone C."/>
            <person name="Stone S."/>
            <person name="Stubbs M."/>
            <person name="Talamas J."/>
            <person name="Tchuinga P."/>
            <person name="Tenzing P."/>
            <person name="Tesfaye S."/>
            <person name="Theodore J."/>
            <person name="Thoulutsang Y."/>
            <person name="Topham K."/>
            <person name="Towey S."/>
            <person name="Tsamla T."/>
            <person name="Tsomo N."/>
            <person name="Vallee D."/>
            <person name="Vassiliev H."/>
            <person name="Venkataraman V."/>
            <person name="Vinson J."/>
            <person name="Vo A."/>
            <person name="Wade C."/>
            <person name="Wang S."/>
            <person name="Wangchuk T."/>
            <person name="Wangdi T."/>
            <person name="Whittaker C."/>
            <person name="Wilkinson J."/>
            <person name="Wu Y."/>
            <person name="Wyman D."/>
            <person name="Yadav S."/>
            <person name="Yang S."/>
            <person name="Yang X."/>
            <person name="Yeager S."/>
            <person name="Yee E."/>
            <person name="Young G."/>
            <person name="Zainoun J."/>
            <person name="Zembeck L."/>
            <person name="Zimmer A."/>
            <person name="Zody M."/>
            <person name="Lander E."/>
        </authorList>
    </citation>
    <scope>NUCLEOTIDE SEQUENCE [LARGE SCALE GENOMIC DNA]</scope>
</reference>
<proteinExistence type="predicted"/>
<organism evidence="1 2">
    <name type="scientific">Ciona savignyi</name>
    <name type="common">Pacific transparent sea squirt</name>
    <dbReference type="NCBI Taxonomy" id="51511"/>
    <lineage>
        <taxon>Eukaryota</taxon>
        <taxon>Metazoa</taxon>
        <taxon>Chordata</taxon>
        <taxon>Tunicata</taxon>
        <taxon>Ascidiacea</taxon>
        <taxon>Phlebobranchia</taxon>
        <taxon>Cionidae</taxon>
        <taxon>Ciona</taxon>
    </lineage>
</organism>
<accession>H2YDL6</accession>
<dbReference type="HOGENOM" id="CLU_202866_0_0_1"/>
<dbReference type="AlphaFoldDB" id="H2YDL6"/>
<evidence type="ECO:0000313" key="1">
    <source>
        <dbReference type="Ensembl" id="ENSCSAVP00000003414.1"/>
    </source>
</evidence>
<dbReference type="GeneTree" id="ENSGT00390000010301"/>
<evidence type="ECO:0000313" key="2">
    <source>
        <dbReference type="Proteomes" id="UP000007875"/>
    </source>
</evidence>
<reference evidence="1" key="2">
    <citation type="submission" date="2025-08" db="UniProtKB">
        <authorList>
            <consortium name="Ensembl"/>
        </authorList>
    </citation>
    <scope>IDENTIFICATION</scope>
</reference>
<keyword evidence="2" id="KW-1185">Reference proteome</keyword>
<sequence length="71" mass="8380">NATLSSAQNVYVAIENIVTAQFRSVYRALAYFFCSFFVFNMKYPDKACLTMDFFRRYIANVQHMESKFKPK</sequence>